<organism evidence="3 4">
    <name type="scientific">Pseudovirgaria hyperparasitica</name>
    <dbReference type="NCBI Taxonomy" id="470096"/>
    <lineage>
        <taxon>Eukaryota</taxon>
        <taxon>Fungi</taxon>
        <taxon>Dikarya</taxon>
        <taxon>Ascomycota</taxon>
        <taxon>Pezizomycotina</taxon>
        <taxon>Dothideomycetes</taxon>
        <taxon>Dothideomycetes incertae sedis</taxon>
        <taxon>Acrospermales</taxon>
        <taxon>Acrospermaceae</taxon>
        <taxon>Pseudovirgaria</taxon>
    </lineage>
</organism>
<proteinExistence type="inferred from homology"/>
<dbReference type="PANTHER" id="PTHR13395">
    <property type="entry name" value="SISTER CHROMATID COHESION PROTEIN DCC1-RELATED"/>
    <property type="match status" value="1"/>
</dbReference>
<evidence type="ECO:0000313" key="4">
    <source>
        <dbReference type="Proteomes" id="UP000799437"/>
    </source>
</evidence>
<dbReference type="InterPro" id="IPR019128">
    <property type="entry name" value="Dcc1"/>
</dbReference>
<sequence>MQQMSTQDHARTALTITAEQEAFKLLELPQGILDLISSPEPPILHIKSLDALSSSSKPAYVALCTKDQTYQLRQVQTSNSVYVTRAAPFRSPGSILPQSSVSAIASCSHTLELHPSKDSPLVVLRQLLPEYREADDVVLLNNSARSKVEIFANIPSSDGECERAWGELCAFEVEGRSWCPSPAAIHEAWRVLLTAAIAESIPLISSFSLAKLHDTLMDEKMPIEFFESLILRISTAGHSTEELTLDKPLTIEWLGKVTLQVLTETNSEIPLSQFMAAWREALPDEWEQDVKIDAIKGFYTQPNPRLIAVKSHIADRTVNSKSGKWHEKFKARR</sequence>
<keyword evidence="4" id="KW-1185">Reference proteome</keyword>
<dbReference type="Pfam" id="PF09724">
    <property type="entry name" value="Dcc1"/>
    <property type="match status" value="1"/>
</dbReference>
<evidence type="ECO:0000256" key="1">
    <source>
        <dbReference type="ARBA" id="ARBA00007017"/>
    </source>
</evidence>
<dbReference type="EMBL" id="ML996580">
    <property type="protein sequence ID" value="KAF2754359.1"/>
    <property type="molecule type" value="Genomic_DNA"/>
</dbReference>
<name>A0A6A6VWX7_9PEZI</name>
<dbReference type="PANTHER" id="PTHR13395:SF6">
    <property type="entry name" value="SISTER CHROMATID COHESION PROTEIN DCC1"/>
    <property type="match status" value="1"/>
</dbReference>
<gene>
    <name evidence="3" type="ORF">EJ05DRAFT_503898</name>
</gene>
<comment type="similarity">
    <text evidence="1">Belongs to the DCC1 family.</text>
</comment>
<dbReference type="AlphaFoldDB" id="A0A6A6VWX7"/>
<dbReference type="RefSeq" id="XP_033596810.1">
    <property type="nucleotide sequence ID" value="XM_033747488.1"/>
</dbReference>
<protein>
    <submittedName>
        <fullName evidence="3">Sister chromatid cohesion protein-like protein Dcc1</fullName>
    </submittedName>
</protein>
<dbReference type="GO" id="GO:0000785">
    <property type="term" value="C:chromatin"/>
    <property type="evidence" value="ECO:0007669"/>
    <property type="project" value="TreeGrafter"/>
</dbReference>
<dbReference type="GO" id="GO:0006260">
    <property type="term" value="P:DNA replication"/>
    <property type="evidence" value="ECO:0007669"/>
    <property type="project" value="UniProtKB-KW"/>
</dbReference>
<reference evidence="3" key="1">
    <citation type="journal article" date="2020" name="Stud. Mycol.">
        <title>101 Dothideomycetes genomes: a test case for predicting lifestyles and emergence of pathogens.</title>
        <authorList>
            <person name="Haridas S."/>
            <person name="Albert R."/>
            <person name="Binder M."/>
            <person name="Bloem J."/>
            <person name="Labutti K."/>
            <person name="Salamov A."/>
            <person name="Andreopoulos B."/>
            <person name="Baker S."/>
            <person name="Barry K."/>
            <person name="Bills G."/>
            <person name="Bluhm B."/>
            <person name="Cannon C."/>
            <person name="Castanera R."/>
            <person name="Culley D."/>
            <person name="Daum C."/>
            <person name="Ezra D."/>
            <person name="Gonzalez J."/>
            <person name="Henrissat B."/>
            <person name="Kuo A."/>
            <person name="Liang C."/>
            <person name="Lipzen A."/>
            <person name="Lutzoni F."/>
            <person name="Magnuson J."/>
            <person name="Mondo S."/>
            <person name="Nolan M."/>
            <person name="Ohm R."/>
            <person name="Pangilinan J."/>
            <person name="Park H.-J."/>
            <person name="Ramirez L."/>
            <person name="Alfaro M."/>
            <person name="Sun H."/>
            <person name="Tritt A."/>
            <person name="Yoshinaga Y."/>
            <person name="Zwiers L.-H."/>
            <person name="Turgeon B."/>
            <person name="Goodwin S."/>
            <person name="Spatafora J."/>
            <person name="Crous P."/>
            <person name="Grigoriev I."/>
        </authorList>
    </citation>
    <scope>NUCLEOTIDE SEQUENCE</scope>
    <source>
        <strain evidence="3">CBS 121739</strain>
    </source>
</reference>
<dbReference type="GO" id="GO:0034088">
    <property type="term" value="P:maintenance of mitotic sister chromatid cohesion"/>
    <property type="evidence" value="ECO:0007669"/>
    <property type="project" value="TreeGrafter"/>
</dbReference>
<dbReference type="GeneID" id="54488542"/>
<dbReference type="OrthoDB" id="5199543at2759"/>
<accession>A0A6A6VWX7</accession>
<dbReference type="Proteomes" id="UP000799437">
    <property type="component" value="Unassembled WGS sequence"/>
</dbReference>
<evidence type="ECO:0000313" key="3">
    <source>
        <dbReference type="EMBL" id="KAF2754359.1"/>
    </source>
</evidence>
<keyword evidence="2" id="KW-0235">DNA replication</keyword>
<dbReference type="GO" id="GO:0031390">
    <property type="term" value="C:Ctf18 RFC-like complex"/>
    <property type="evidence" value="ECO:0007669"/>
    <property type="project" value="InterPro"/>
</dbReference>
<dbReference type="GO" id="GO:0000775">
    <property type="term" value="C:chromosome, centromeric region"/>
    <property type="evidence" value="ECO:0007669"/>
    <property type="project" value="TreeGrafter"/>
</dbReference>
<evidence type="ECO:0000256" key="2">
    <source>
        <dbReference type="ARBA" id="ARBA00022705"/>
    </source>
</evidence>